<feature type="transmembrane region" description="Helical" evidence="1">
    <location>
        <begin position="93"/>
        <end position="109"/>
    </location>
</feature>
<feature type="transmembrane region" description="Helical" evidence="1">
    <location>
        <begin position="152"/>
        <end position="171"/>
    </location>
</feature>
<keyword evidence="3" id="KW-1185">Reference proteome</keyword>
<dbReference type="AlphaFoldDB" id="A0A1Y1RVD2"/>
<keyword evidence="1" id="KW-0812">Transmembrane</keyword>
<evidence type="ECO:0000313" key="2">
    <source>
        <dbReference type="EMBL" id="ORC33914.1"/>
    </source>
</evidence>
<accession>A0A1Y1RVD2</accession>
<sequence length="176" mass="19855">MKKGRVRVPHKLLLGSVFFFLVGIGLLLVTTGLLPRYEDLWPIPLTLLGLLFIYLVRVNSAPPGYIVPGILFSLGGLLLTLKSLLMPDLTMERIWPLFMTFAGVSLAIYGRGFKGSFRVKILVPAVVMIILSLLFLPFSLELVRENFSSVVTVWWPLLFIFLSLGLFGEYLRKKKK</sequence>
<dbReference type="EMBL" id="MWQY01000017">
    <property type="protein sequence ID" value="ORC33914.1"/>
    <property type="molecule type" value="Genomic_DNA"/>
</dbReference>
<feature type="transmembrane region" description="Helical" evidence="1">
    <location>
        <begin position="40"/>
        <end position="56"/>
    </location>
</feature>
<feature type="transmembrane region" description="Helical" evidence="1">
    <location>
        <begin position="63"/>
        <end position="81"/>
    </location>
</feature>
<organism evidence="2 3">
    <name type="scientific">Marispirochaeta aestuarii</name>
    <dbReference type="NCBI Taxonomy" id="1963862"/>
    <lineage>
        <taxon>Bacteria</taxon>
        <taxon>Pseudomonadati</taxon>
        <taxon>Spirochaetota</taxon>
        <taxon>Spirochaetia</taxon>
        <taxon>Spirochaetales</taxon>
        <taxon>Spirochaetaceae</taxon>
        <taxon>Marispirochaeta</taxon>
    </lineage>
</organism>
<feature type="transmembrane region" description="Helical" evidence="1">
    <location>
        <begin position="12"/>
        <end position="34"/>
    </location>
</feature>
<dbReference type="STRING" id="1963862.B4O97_14735"/>
<name>A0A1Y1RVD2_9SPIO</name>
<evidence type="ECO:0000313" key="3">
    <source>
        <dbReference type="Proteomes" id="UP000192343"/>
    </source>
</evidence>
<protein>
    <recommendedName>
        <fullName evidence="4">DUF5668 domain-containing protein</fullName>
    </recommendedName>
</protein>
<keyword evidence="1" id="KW-0472">Membrane</keyword>
<reference evidence="2 3" key="1">
    <citation type="submission" date="2017-03" db="EMBL/GenBank/DDBJ databases">
        <title>Draft Genome sequence of Marispirochaeta sp. strain JC444.</title>
        <authorList>
            <person name="Shivani Y."/>
            <person name="Subhash Y."/>
            <person name="Sasikala C."/>
            <person name="Ramana C."/>
        </authorList>
    </citation>
    <scope>NUCLEOTIDE SEQUENCE [LARGE SCALE GENOMIC DNA]</scope>
    <source>
        <strain evidence="2 3">JC444</strain>
    </source>
</reference>
<dbReference type="Proteomes" id="UP000192343">
    <property type="component" value="Unassembled WGS sequence"/>
</dbReference>
<gene>
    <name evidence="2" type="ORF">B4O97_14735</name>
</gene>
<keyword evidence="1" id="KW-1133">Transmembrane helix</keyword>
<dbReference type="RefSeq" id="WP_083051955.1">
    <property type="nucleotide sequence ID" value="NZ_CAXXQO010000002.1"/>
</dbReference>
<evidence type="ECO:0000256" key="1">
    <source>
        <dbReference type="SAM" id="Phobius"/>
    </source>
</evidence>
<comment type="caution">
    <text evidence="2">The sequence shown here is derived from an EMBL/GenBank/DDBJ whole genome shotgun (WGS) entry which is preliminary data.</text>
</comment>
<evidence type="ECO:0008006" key="4">
    <source>
        <dbReference type="Google" id="ProtNLM"/>
    </source>
</evidence>
<feature type="transmembrane region" description="Helical" evidence="1">
    <location>
        <begin position="121"/>
        <end position="140"/>
    </location>
</feature>
<dbReference type="OrthoDB" id="9972420at2"/>
<proteinExistence type="predicted"/>